<reference evidence="2 3" key="1">
    <citation type="submission" date="2019-10" db="EMBL/GenBank/DDBJ databases">
        <title>Nocardia macrotermitis sp. nov. and Nocardia aurantia sp. nov., isolated from the gut of fungus growing-termite Macrotermes natalensis.</title>
        <authorList>
            <person name="Benndorf R."/>
            <person name="Schwitalla J."/>
            <person name="Martin K."/>
            <person name="De Beer W."/>
            <person name="Kaster A.-K."/>
            <person name="Vollmers J."/>
            <person name="Poulsen M."/>
            <person name="Beemelmanns C."/>
        </authorList>
    </citation>
    <scope>NUCLEOTIDE SEQUENCE [LARGE SCALE GENOMIC DNA]</scope>
    <source>
        <strain evidence="2 3">RB56</strain>
    </source>
</reference>
<comment type="caution">
    <text evidence="2">The sequence shown here is derived from an EMBL/GenBank/DDBJ whole genome shotgun (WGS) entry which is preliminary data.</text>
</comment>
<protein>
    <submittedName>
        <fullName evidence="2">Uncharacterized protein</fullName>
    </submittedName>
</protein>
<dbReference type="AlphaFoldDB" id="A0A7K0DKJ7"/>
<evidence type="ECO:0000313" key="3">
    <source>
        <dbReference type="Proteomes" id="UP000431401"/>
    </source>
</evidence>
<keyword evidence="3" id="KW-1185">Reference proteome</keyword>
<dbReference type="Proteomes" id="UP000431401">
    <property type="component" value="Unassembled WGS sequence"/>
</dbReference>
<sequence>MRDTRSRVLQPAFLGEDARLQKRFHQRQNVFVSDTPAHPLHQSGVVDLVETRLDVAFDDPVIIPGPGRQIAHFSHSVPRPAVGPETIRARQEIRLEDRLQHQLQRCLDHPVGHGRDPQPAQLATGFRDHPLTHRHRAEAALLHLRTQLAEEVPDPLEHRDGQGCSPIHPGSPGTGVPAHPIPRHHQERRITHEVEQIIEPATRIAAGPTVQLRLDIQYPSASLQQHHLRIVGIHRRHTFLLIFQSMKPLVSLTPFALRPLLAASTAGRHSRDYYGASAPPLRSSTGTSLPIPPGSAIRNEIHGPARWFPRSPGNRSVREAPSSTPAAPPRLRRRPSPWPPHRTRYTVSEPKPLELESSEHCTPAHIRQVGAGFAVTELRPLVRSRCTF</sequence>
<feature type="region of interest" description="Disordered" evidence="1">
    <location>
        <begin position="155"/>
        <end position="181"/>
    </location>
</feature>
<evidence type="ECO:0000256" key="1">
    <source>
        <dbReference type="SAM" id="MobiDB-lite"/>
    </source>
</evidence>
<gene>
    <name evidence="2" type="ORF">NRB56_18690</name>
</gene>
<dbReference type="EMBL" id="WEGI01000004">
    <property type="protein sequence ID" value="MQY26306.1"/>
    <property type="molecule type" value="Genomic_DNA"/>
</dbReference>
<feature type="region of interest" description="Disordered" evidence="1">
    <location>
        <begin position="303"/>
        <end position="357"/>
    </location>
</feature>
<name>A0A7K0DKJ7_9NOCA</name>
<accession>A0A7K0DKJ7</accession>
<evidence type="ECO:0000313" key="2">
    <source>
        <dbReference type="EMBL" id="MQY26306.1"/>
    </source>
</evidence>
<proteinExistence type="predicted"/>
<organism evidence="2 3">
    <name type="scientific">Nocardia aurantia</name>
    <dbReference type="NCBI Taxonomy" id="2585199"/>
    <lineage>
        <taxon>Bacteria</taxon>
        <taxon>Bacillati</taxon>
        <taxon>Actinomycetota</taxon>
        <taxon>Actinomycetes</taxon>
        <taxon>Mycobacteriales</taxon>
        <taxon>Nocardiaceae</taxon>
        <taxon>Nocardia</taxon>
    </lineage>
</organism>